<organism evidence="1 2">
    <name type="scientific">Aegilops tauschii subsp. strangulata</name>
    <name type="common">Goatgrass</name>
    <dbReference type="NCBI Taxonomy" id="200361"/>
    <lineage>
        <taxon>Eukaryota</taxon>
        <taxon>Viridiplantae</taxon>
        <taxon>Streptophyta</taxon>
        <taxon>Embryophyta</taxon>
        <taxon>Tracheophyta</taxon>
        <taxon>Spermatophyta</taxon>
        <taxon>Magnoliopsida</taxon>
        <taxon>Liliopsida</taxon>
        <taxon>Poales</taxon>
        <taxon>Poaceae</taxon>
        <taxon>BOP clade</taxon>
        <taxon>Pooideae</taxon>
        <taxon>Triticodae</taxon>
        <taxon>Triticeae</taxon>
        <taxon>Triticinae</taxon>
        <taxon>Aegilops</taxon>
    </lineage>
</organism>
<dbReference type="EnsemblPlants" id="AET2Gv21267300.6">
    <property type="protein sequence ID" value="AET2Gv21267300.6"/>
    <property type="gene ID" value="AET2Gv21267300"/>
</dbReference>
<reference evidence="1" key="4">
    <citation type="submission" date="2019-03" db="UniProtKB">
        <authorList>
            <consortium name="EnsemblPlants"/>
        </authorList>
    </citation>
    <scope>IDENTIFICATION</scope>
</reference>
<reference evidence="1" key="3">
    <citation type="journal article" date="2017" name="Nature">
        <title>Genome sequence of the progenitor of the wheat D genome Aegilops tauschii.</title>
        <authorList>
            <person name="Luo M.C."/>
            <person name="Gu Y.Q."/>
            <person name="Puiu D."/>
            <person name="Wang H."/>
            <person name="Twardziok S.O."/>
            <person name="Deal K.R."/>
            <person name="Huo N."/>
            <person name="Zhu T."/>
            <person name="Wang L."/>
            <person name="Wang Y."/>
            <person name="McGuire P.E."/>
            <person name="Liu S."/>
            <person name="Long H."/>
            <person name="Ramasamy R.K."/>
            <person name="Rodriguez J.C."/>
            <person name="Van S.L."/>
            <person name="Yuan L."/>
            <person name="Wang Z."/>
            <person name="Xia Z."/>
            <person name="Xiao L."/>
            <person name="Anderson O.D."/>
            <person name="Ouyang S."/>
            <person name="Liang Y."/>
            <person name="Zimin A.V."/>
            <person name="Pertea G."/>
            <person name="Qi P."/>
            <person name="Bennetzen J.L."/>
            <person name="Dai X."/>
            <person name="Dawson M.W."/>
            <person name="Muller H.G."/>
            <person name="Kugler K."/>
            <person name="Rivarola-Duarte L."/>
            <person name="Spannagl M."/>
            <person name="Mayer K.F.X."/>
            <person name="Lu F.H."/>
            <person name="Bevan M.W."/>
            <person name="Leroy P."/>
            <person name="Li P."/>
            <person name="You F.M."/>
            <person name="Sun Q."/>
            <person name="Liu Z."/>
            <person name="Lyons E."/>
            <person name="Wicker T."/>
            <person name="Salzberg S.L."/>
            <person name="Devos K.M."/>
            <person name="Dvorak J."/>
        </authorList>
    </citation>
    <scope>NUCLEOTIDE SEQUENCE [LARGE SCALE GENOMIC DNA]</scope>
    <source>
        <strain evidence="1">cv. AL8/78</strain>
    </source>
</reference>
<dbReference type="Gramene" id="AET2Gv21267300.2">
    <property type="protein sequence ID" value="AET2Gv21267300.2"/>
    <property type="gene ID" value="AET2Gv21267300"/>
</dbReference>
<name>A0A453DJD7_AEGTS</name>
<dbReference type="STRING" id="200361.A0A453DJD7"/>
<evidence type="ECO:0000313" key="1">
    <source>
        <dbReference type="EnsemblPlants" id="AET2Gv21267300.2"/>
    </source>
</evidence>
<dbReference type="Proteomes" id="UP000015105">
    <property type="component" value="Chromosome 2D"/>
</dbReference>
<reference evidence="1" key="5">
    <citation type="journal article" date="2021" name="G3 (Bethesda)">
        <title>Aegilops tauschii genome assembly Aet v5.0 features greater sequence contiguity and improved annotation.</title>
        <authorList>
            <person name="Wang L."/>
            <person name="Zhu T."/>
            <person name="Rodriguez J.C."/>
            <person name="Deal K.R."/>
            <person name="Dubcovsky J."/>
            <person name="McGuire P.E."/>
            <person name="Lux T."/>
            <person name="Spannagl M."/>
            <person name="Mayer K.F.X."/>
            <person name="Baldrich P."/>
            <person name="Meyers B.C."/>
            <person name="Huo N."/>
            <person name="Gu Y.Q."/>
            <person name="Zhou H."/>
            <person name="Devos K.M."/>
            <person name="Bennetzen J.L."/>
            <person name="Unver T."/>
            <person name="Budak H."/>
            <person name="Gulick P.J."/>
            <person name="Galiba G."/>
            <person name="Kalapos B."/>
            <person name="Nelson D.R."/>
            <person name="Li P."/>
            <person name="You F.M."/>
            <person name="Luo M.C."/>
            <person name="Dvorak J."/>
        </authorList>
    </citation>
    <scope>NUCLEOTIDE SEQUENCE [LARGE SCALE GENOMIC DNA]</scope>
    <source>
        <strain evidence="1">cv. AL8/78</strain>
    </source>
</reference>
<sequence>MLFPRFARIRLNHRCGLHASVHWYLQAKHKSQPQHTDEMRSGALSLDCGRESSLSSVSTFTTDSLENKLSSANSKDHSSRGYAYSERTDVSVMQVKSVYSSDIRVSVSSALCTSSHGSGGEDSESFGEKSCVTPLQYQRLMETHSPLVQLPIFLCQSP</sequence>
<dbReference type="Gramene" id="AET2Gv21267300.6">
    <property type="protein sequence ID" value="AET2Gv21267300.6"/>
    <property type="gene ID" value="AET2Gv21267300"/>
</dbReference>
<accession>A0A453DJD7</accession>
<dbReference type="EnsemblPlants" id="AET2Gv21267300.2">
    <property type="protein sequence ID" value="AET2Gv21267300.2"/>
    <property type="gene ID" value="AET2Gv21267300"/>
</dbReference>
<protein>
    <submittedName>
        <fullName evidence="1">Uncharacterized protein</fullName>
    </submittedName>
</protein>
<dbReference type="AlphaFoldDB" id="A0A453DJD7"/>
<evidence type="ECO:0000313" key="2">
    <source>
        <dbReference type="Proteomes" id="UP000015105"/>
    </source>
</evidence>
<reference evidence="2" key="2">
    <citation type="journal article" date="2017" name="Nat. Plants">
        <title>The Aegilops tauschii genome reveals multiple impacts of transposons.</title>
        <authorList>
            <person name="Zhao G."/>
            <person name="Zou C."/>
            <person name="Li K."/>
            <person name="Wang K."/>
            <person name="Li T."/>
            <person name="Gao L."/>
            <person name="Zhang X."/>
            <person name="Wang H."/>
            <person name="Yang Z."/>
            <person name="Liu X."/>
            <person name="Jiang W."/>
            <person name="Mao L."/>
            <person name="Kong X."/>
            <person name="Jiao Y."/>
            <person name="Jia J."/>
        </authorList>
    </citation>
    <scope>NUCLEOTIDE SEQUENCE [LARGE SCALE GENOMIC DNA]</scope>
    <source>
        <strain evidence="2">cv. AL8/78</strain>
    </source>
</reference>
<keyword evidence="2" id="KW-1185">Reference proteome</keyword>
<proteinExistence type="predicted"/>
<reference evidence="2" key="1">
    <citation type="journal article" date="2014" name="Science">
        <title>Ancient hybridizations among the ancestral genomes of bread wheat.</title>
        <authorList>
            <consortium name="International Wheat Genome Sequencing Consortium,"/>
            <person name="Marcussen T."/>
            <person name="Sandve S.R."/>
            <person name="Heier L."/>
            <person name="Spannagl M."/>
            <person name="Pfeifer M."/>
            <person name="Jakobsen K.S."/>
            <person name="Wulff B.B."/>
            <person name="Steuernagel B."/>
            <person name="Mayer K.F."/>
            <person name="Olsen O.A."/>
        </authorList>
    </citation>
    <scope>NUCLEOTIDE SEQUENCE [LARGE SCALE GENOMIC DNA]</scope>
    <source>
        <strain evidence="2">cv. AL8/78</strain>
    </source>
</reference>